<dbReference type="GO" id="GO:0006950">
    <property type="term" value="P:response to stress"/>
    <property type="evidence" value="ECO:0007669"/>
    <property type="project" value="UniProtKB-ARBA"/>
</dbReference>
<organism evidence="2 3">
    <name type="scientific">Agrococcus jejuensis</name>
    <dbReference type="NCBI Taxonomy" id="399736"/>
    <lineage>
        <taxon>Bacteria</taxon>
        <taxon>Bacillati</taxon>
        <taxon>Actinomycetota</taxon>
        <taxon>Actinomycetes</taxon>
        <taxon>Micrococcales</taxon>
        <taxon>Microbacteriaceae</taxon>
        <taxon>Agrococcus</taxon>
    </lineage>
</organism>
<evidence type="ECO:0000259" key="1">
    <source>
        <dbReference type="SMART" id="SM00731"/>
    </source>
</evidence>
<dbReference type="EMBL" id="LT629695">
    <property type="protein sequence ID" value="SDH37276.1"/>
    <property type="molecule type" value="Genomic_DNA"/>
</dbReference>
<dbReference type="RefSeq" id="WP_092506788.1">
    <property type="nucleotide sequence ID" value="NZ_LT629695.1"/>
</dbReference>
<dbReference type="InterPro" id="IPR006640">
    <property type="entry name" value="SprT-like_domain"/>
</dbReference>
<proteinExistence type="predicted"/>
<dbReference type="Pfam" id="PF10263">
    <property type="entry name" value="SprT-like"/>
    <property type="match status" value="1"/>
</dbReference>
<reference evidence="3" key="1">
    <citation type="submission" date="2016-10" db="EMBL/GenBank/DDBJ databases">
        <authorList>
            <person name="Varghese N."/>
            <person name="Submissions S."/>
        </authorList>
    </citation>
    <scope>NUCLEOTIDE SEQUENCE [LARGE SCALE GENOMIC DNA]</scope>
    <source>
        <strain evidence="3">DSM 22002</strain>
    </source>
</reference>
<sequence>MADLARVRVWAESLIRIHLDDSWTFAFDHAKRRAGLTDHATHRISVSRHLASRYEDDEVHQVLLHEVAHALAGFDAGHGPRWRRVAKELGYVGGRLHDGEIASELAPWIGRCPAGHVHHRFRRPTRAASCGQCSKRFDAAYRIAWEHVR</sequence>
<gene>
    <name evidence="2" type="ORF">SAMN04489720_1073</name>
</gene>
<feature type="domain" description="SprT-like" evidence="1">
    <location>
        <begin position="2"/>
        <end position="140"/>
    </location>
</feature>
<accession>A0A1G8BVK9</accession>
<dbReference type="SMART" id="SM00731">
    <property type="entry name" value="SprT"/>
    <property type="match status" value="1"/>
</dbReference>
<dbReference type="STRING" id="399736.SAMN04489720_1073"/>
<dbReference type="OrthoDB" id="9793623at2"/>
<dbReference type="AlphaFoldDB" id="A0A1G8BVK9"/>
<dbReference type="Proteomes" id="UP000198822">
    <property type="component" value="Chromosome I"/>
</dbReference>
<evidence type="ECO:0000313" key="3">
    <source>
        <dbReference type="Proteomes" id="UP000198822"/>
    </source>
</evidence>
<protein>
    <submittedName>
        <fullName evidence="2">SprT-like family protein</fullName>
    </submittedName>
</protein>
<evidence type="ECO:0000313" key="2">
    <source>
        <dbReference type="EMBL" id="SDH37276.1"/>
    </source>
</evidence>
<name>A0A1G8BVK9_9MICO</name>
<keyword evidence="3" id="KW-1185">Reference proteome</keyword>